<protein>
    <recommendedName>
        <fullName evidence="3">HYR domain-containing protein</fullName>
    </recommendedName>
</protein>
<dbReference type="PANTHER" id="PTHR24273">
    <property type="entry name" value="FI04643P-RELATED"/>
    <property type="match status" value="1"/>
</dbReference>
<dbReference type="EMBL" id="JAPWGM010000009">
    <property type="protein sequence ID" value="MCZ4245926.1"/>
    <property type="molecule type" value="Genomic_DNA"/>
</dbReference>
<dbReference type="Gene3D" id="2.60.40.10">
    <property type="entry name" value="Immunoglobulins"/>
    <property type="match status" value="13"/>
</dbReference>
<comment type="caution">
    <text evidence="1">The sequence shown here is derived from an EMBL/GenBank/DDBJ whole genome shotgun (WGS) entry which is preliminary data.</text>
</comment>
<feature type="non-terminal residue" evidence="1">
    <location>
        <position position="2772"/>
    </location>
</feature>
<evidence type="ECO:0000313" key="2">
    <source>
        <dbReference type="Proteomes" id="UP001144347"/>
    </source>
</evidence>
<gene>
    <name evidence="1" type="ORF">O0955_18085</name>
</gene>
<sequence>MILKFTNNKLNSIAGILKKTTSLIFIFLLFTQLAKATDLYWVGGSGNWGDVNHWSLTSGNTGGILSTSIPQAGDNVIFDANSGFTAANKTVNVNQASICNNITASGIAVNPVFNGTTLEIRGNASYQTGTIINNTLYFKGAGANTVDFNGGVTGSPYIYFQGTGSWLINGTLNSTAKIYFIQGTLNFGSSNITAAYFDESGCCGTAPAIVEPRSLNLGSSIITLTDRNSQSGTGYIASWNYTGTTLNAGTSQINLTKGANDGYGVFFYGKNGHVYNNVSFTNTVDPSSTNSYSWYQIGSGNVTFNTLTFANSGVINSSCTIGTLNLAKSKSYYIYGTQTINTINNPTAPCEPLWSLSSNSSQATINSPNPITLNNVRLNYIKAVGTGPFIANNGINVGGNTGWTFNATPKNLYWIGGGGNWTDPLHWTTNNDGTPITGGCVPTRNDDVFFNSFSGTISSVSPVVINSTDAECKNITWNGVAGTPVFKTSAAANILSIYGSSTWQTGMLYQVATTNYMSANAGNTLTSNGVTVEGNTSFLATGGWIFNDAFLSPLNDINFSNGNLNTNGQAVTVRDFGPVNSGTGIRTLSLGSSLITVNRTWSYMRYFSGPVVNLNAGTSQINMVTSGVTFYYDSGLTYNNIAFTNTSGTSSLNSLGSTAACTINTLTFAGGGSINSGGNPTPLIITNLNLAASKKYVLGTTMEVKVTNLNANTPGCVALLELSSYTAGTNAKLNLVNPTVITNAKVTDINANGATLTVAGGINGGNNLNVLITPTPPRNFYWIGGTGNWSDPTHWTLNTDGTANPVGGCLPNAIDNVFFNQYSGANYTVTLDVAGNCNNMTWEEVAGSAPVLKGLQAAPLNIGGSLVLQTGMDFDVERTNFTATTTGNTITTHGVSMDYTAVNQSSKGVFFYGTGSWTLNDTFNVKNFGLKNGTLNTNNQLINAENYYSEYTTGTTNRILNLGSSTINIAGYWDGGSINTLNAGTSTITINATLPATNGTGGGIYTGNFNGGTGLTYNNVNFTNAAVTGTIYGFSTASANIFNNVAFNGNASIGNSNTFNILTLAPNKTTTVMGGATQTVNNIINNTTCGLWELTAGSQGTIKSANNITFNNAKISNIKATGGGTFSAVGIDNGNNTGITFGTPTGTNFYWIGGSGNWTDPTHWTTNANGTPSGGTCTPTRYDNVFFNQYSGTSPNIGLSGYTEFHDMTWAGVPGTPVLSGGCCDGLMTSFGSMTLQSTLAVYGGIKFASTEPGKTITTNGAKLINNGNAQFIGTGEYIFMDDVTVDGSLSIVNGTLNTNGKTVKILNFSGSGTNTSLILGASNIYTTYNGGFTYTGTNLDAGTSHIYLTQSSTVFTGKDGAIYNSITFTGNANLYGSITTKELIFSATNGTSQIEAGKTITVSNLLQMSGTNCATAKVQSTVAGTQANLCVSNAASTTFNFIAIKDINASCLPFTILPQSTNGGNNTNMTFQPSSGAGIGALGADRTLCASDLPVVLDASGFAPNANSTIQWKNITTNTNLGTAVTQSITAGGKYSVTVNYGTGCTVTDDIIITAKPAAEVGDIIANNINNCNGETSTTLTASLTASSTIVNPLFTWYDDAGHTVNLGTGTSIVVTPTANKSYWVTVKGDNACESSNKQVDVTFGSLAKPTITAGGPTTFCPSGNVILTSSANSGNQWYKDNVLISGEVNQTYVATTGGSYTVINTLGTCTSDPSDAIVITVTDTEKPIKPVLADVTGECGVTVTAPTTTDNCSGTLTGTTNDALTYTTLGTHIITWTFTDAAGNIETATQNVIVQDVTKPVKPVLADVSGECSATVTAPTTTDNCSGTITGTTMDQLTYTTQGTHIITWTFTDAAGNVETATQNVMVKDVTKPVKPVLADVSGECSATVTAPTTTDNCSGTITGTTSDALTYTTQGTHIITWTFTDAAGNIETATQNVMVKDVTKPVKPVLADVSGECSATVTAPTTTDNCSGTITGTTSDALTYTTQGTHIITWTFTDAAGNIETATQNVIVKDVTKPVKPVLADVSGECSATVTAPTTTDNCSGTITGTTSDALTYTTQGTYIITWTFTDAAGNVETATQNVIVQDVTKPVKPVLADVSGECSATATAPTTTDNCSGTLTGTTNDALTYTTLGTHIITWTFTDAAGNIETATQNVMVQDVTKPVKPVLADVSGECSTTVTAPTTTDNCSGTLTGTTSDALTYTTQGTHIITWTFTDAAGNVETATQNVIVKDVTKPVKPVLADVSGECSATVTAPTTTDNCSGTITGTTTDQLTYTTQGTHIITWTFTDAAGNIETATQNVIVKDVTKPVKPVLADVSGECSATATAPTTTDNCSGTITGTTTDQLTYTTQDTHIITWTFTDAAGNIETATQNVMVKDVTKPVKPVLADVSGECSATATAPTTTDNCSGTITGTTTDQLTYTTQGTHIITWTFTDAAGNIETATQNVIVKDVTKPVKPVLADVSGECSATVTAPTTTDNCSGTITGTTSDALTYTTQGTYIITWTFTDAAGNMETATQNVIVQDLTKPVKPVLADVTGECSATVTAPTTTDNCSGTITGTTSDALTYTTQGTHIITWTFTDAAGNIETATQNVIVKDVTKPVKPVLADVSGECSATVTAPTTTDNCSGTITGTTSDALTYTTQGTHIITWTFTDAAGNIETATQNVMVKDVTKPVKPVLADVSGECSATVTAPTTTDNCSGTITGTTSDALTYTTQGTHIITWTFTDAAGNIETATQNVIVKDVTKPVKPVLADVSGECSATVTAPTT</sequence>
<reference evidence="1" key="1">
    <citation type="submission" date="2022-12" db="EMBL/GenBank/DDBJ databases">
        <title>Genome sequence of HCMS5-2.</title>
        <authorList>
            <person name="Woo H."/>
        </authorList>
    </citation>
    <scope>NUCLEOTIDE SEQUENCE</scope>
    <source>
        <strain evidence="1">HCMS5-2</strain>
    </source>
</reference>
<keyword evidence="2" id="KW-1185">Reference proteome</keyword>
<name>A0ABT4LDD7_9SPHI</name>
<dbReference type="PANTHER" id="PTHR24273:SF32">
    <property type="entry name" value="HYALIN"/>
    <property type="match status" value="1"/>
</dbReference>
<evidence type="ECO:0000313" key="1">
    <source>
        <dbReference type="EMBL" id="MCZ4245926.1"/>
    </source>
</evidence>
<evidence type="ECO:0008006" key="3">
    <source>
        <dbReference type="Google" id="ProtNLM"/>
    </source>
</evidence>
<accession>A0ABT4LDD7</accession>
<proteinExistence type="predicted"/>
<dbReference type="RefSeq" id="WP_269428967.1">
    <property type="nucleotide sequence ID" value="NZ_JAPWGM010000009.1"/>
</dbReference>
<dbReference type="Proteomes" id="UP001144347">
    <property type="component" value="Unassembled WGS sequence"/>
</dbReference>
<dbReference type="InterPro" id="IPR013783">
    <property type="entry name" value="Ig-like_fold"/>
</dbReference>
<organism evidence="1 2">
    <name type="scientific">Pedobacter punctiformis</name>
    <dbReference type="NCBI Taxonomy" id="3004097"/>
    <lineage>
        <taxon>Bacteria</taxon>
        <taxon>Pseudomonadati</taxon>
        <taxon>Bacteroidota</taxon>
        <taxon>Sphingobacteriia</taxon>
        <taxon>Sphingobacteriales</taxon>
        <taxon>Sphingobacteriaceae</taxon>
        <taxon>Pedobacter</taxon>
    </lineage>
</organism>